<feature type="region of interest" description="Disordered" evidence="1">
    <location>
        <begin position="1"/>
        <end position="136"/>
    </location>
</feature>
<evidence type="ECO:0000256" key="1">
    <source>
        <dbReference type="SAM" id="MobiDB-lite"/>
    </source>
</evidence>
<feature type="compositionally biased region" description="Basic and acidic residues" evidence="1">
    <location>
        <begin position="125"/>
        <end position="136"/>
    </location>
</feature>
<dbReference type="Proteomes" id="UP001174694">
    <property type="component" value="Unassembled WGS sequence"/>
</dbReference>
<evidence type="ECO:0000313" key="3">
    <source>
        <dbReference type="Proteomes" id="UP001174694"/>
    </source>
</evidence>
<reference evidence="2" key="1">
    <citation type="submission" date="2022-07" db="EMBL/GenBank/DDBJ databases">
        <title>Fungi with potential for degradation of polypropylene.</title>
        <authorList>
            <person name="Gostincar C."/>
        </authorList>
    </citation>
    <scope>NUCLEOTIDE SEQUENCE</scope>
    <source>
        <strain evidence="2">EXF-13308</strain>
    </source>
</reference>
<dbReference type="AlphaFoldDB" id="A0AA38VS97"/>
<sequence length="220" mass="23850">MDRHDYHISYKPSTGEGLAPVVNAMKRASDMDGQHQAAPATQQAATTSSTTASRARPQQHVPASSGSSRRPAPTSIALPAPVAFPGGLPTDNPFSHAWRQPAPHAPPQLPRSFDMRAPLPQGRSEQMRHMAPPEDASRFTREWFSWVDRHEAQMEGSSRSAPPERVPEAPPRTTIGGESKAGEGREHSSDESSEPTTTGRRLVTVNTTELTIGPRSMLPK</sequence>
<comment type="caution">
    <text evidence="2">The sequence shown here is derived from an EMBL/GenBank/DDBJ whole genome shotgun (WGS) entry which is preliminary data.</text>
</comment>
<keyword evidence="3" id="KW-1185">Reference proteome</keyword>
<name>A0AA38VS97_9PEZI</name>
<gene>
    <name evidence="2" type="ORF">NKR23_g6551</name>
</gene>
<feature type="compositionally biased region" description="Polar residues" evidence="1">
    <location>
        <begin position="194"/>
        <end position="210"/>
    </location>
</feature>
<organism evidence="2 3">
    <name type="scientific">Pleurostoma richardsiae</name>
    <dbReference type="NCBI Taxonomy" id="41990"/>
    <lineage>
        <taxon>Eukaryota</taxon>
        <taxon>Fungi</taxon>
        <taxon>Dikarya</taxon>
        <taxon>Ascomycota</taxon>
        <taxon>Pezizomycotina</taxon>
        <taxon>Sordariomycetes</taxon>
        <taxon>Sordariomycetidae</taxon>
        <taxon>Calosphaeriales</taxon>
        <taxon>Pleurostomataceae</taxon>
        <taxon>Pleurostoma</taxon>
    </lineage>
</organism>
<feature type="region of interest" description="Disordered" evidence="1">
    <location>
        <begin position="154"/>
        <end position="220"/>
    </location>
</feature>
<feature type="compositionally biased region" description="Low complexity" evidence="1">
    <location>
        <begin position="36"/>
        <end position="75"/>
    </location>
</feature>
<feature type="compositionally biased region" description="Basic and acidic residues" evidence="1">
    <location>
        <begin position="180"/>
        <end position="190"/>
    </location>
</feature>
<proteinExistence type="predicted"/>
<protein>
    <submittedName>
        <fullName evidence="2">Uncharacterized protein</fullName>
    </submittedName>
</protein>
<dbReference type="EMBL" id="JANBVO010000019">
    <property type="protein sequence ID" value="KAJ9143429.1"/>
    <property type="molecule type" value="Genomic_DNA"/>
</dbReference>
<accession>A0AA38VS97</accession>
<evidence type="ECO:0000313" key="2">
    <source>
        <dbReference type="EMBL" id="KAJ9143429.1"/>
    </source>
</evidence>